<gene>
    <name evidence="2" type="ORF">GE300_20935</name>
</gene>
<dbReference type="AlphaFoldDB" id="A0A6L5Z649"/>
<organism evidence="2 3">
    <name type="scientific">Halovulum marinum</name>
    <dbReference type="NCBI Taxonomy" id="2662447"/>
    <lineage>
        <taxon>Bacteria</taxon>
        <taxon>Pseudomonadati</taxon>
        <taxon>Pseudomonadota</taxon>
        <taxon>Alphaproteobacteria</taxon>
        <taxon>Rhodobacterales</taxon>
        <taxon>Paracoccaceae</taxon>
        <taxon>Halovulum</taxon>
    </lineage>
</organism>
<dbReference type="RefSeq" id="WP_154449473.1">
    <property type="nucleotide sequence ID" value="NZ_WIND01000034.1"/>
</dbReference>
<comment type="caution">
    <text evidence="2">The sequence shown here is derived from an EMBL/GenBank/DDBJ whole genome shotgun (WGS) entry which is preliminary data.</text>
</comment>
<sequence>MISSTWMHTKTVPVTFSDGRRLDPPRALTEALGTLRREQKVLSRKFEALKAQQAAKNRAARAEGRVAERLPLPNRLKKQIVRVGKVHTKVVNVREHWHKLGARRTEQRYARVACEEHGVAFMLRNRRLARAAADRALSGQKQALKSALGPRLEMVPNRPQLTNQTQAHLPRQLNRPGGGKVGCCKPG</sequence>
<dbReference type="Proteomes" id="UP000474957">
    <property type="component" value="Unassembled WGS sequence"/>
</dbReference>
<evidence type="ECO:0000256" key="1">
    <source>
        <dbReference type="SAM" id="MobiDB-lite"/>
    </source>
</evidence>
<accession>A0A6L5Z649</accession>
<evidence type="ECO:0000313" key="2">
    <source>
        <dbReference type="EMBL" id="MSU92023.1"/>
    </source>
</evidence>
<reference evidence="2 3" key="1">
    <citation type="submission" date="2019-10" db="EMBL/GenBank/DDBJ databases">
        <title>Cognatihalovulum marinum gen. nov. sp. nov., a new member of the family Rhodobacteraceae isolated from deep seawater of the Northwest Indian Ocean.</title>
        <authorList>
            <person name="Ruan C."/>
            <person name="Wang J."/>
            <person name="Zheng X."/>
            <person name="Song L."/>
            <person name="Zhu Y."/>
            <person name="Huang Y."/>
            <person name="Lu Z."/>
            <person name="Du W."/>
            <person name="Huang L."/>
            <person name="Dai X."/>
        </authorList>
    </citation>
    <scope>NUCLEOTIDE SEQUENCE [LARGE SCALE GENOMIC DNA]</scope>
    <source>
        <strain evidence="2 3">2CG4</strain>
    </source>
</reference>
<proteinExistence type="predicted"/>
<evidence type="ECO:0000313" key="3">
    <source>
        <dbReference type="Proteomes" id="UP000474957"/>
    </source>
</evidence>
<evidence type="ECO:0008006" key="4">
    <source>
        <dbReference type="Google" id="ProtNLM"/>
    </source>
</evidence>
<feature type="region of interest" description="Disordered" evidence="1">
    <location>
        <begin position="163"/>
        <end position="187"/>
    </location>
</feature>
<protein>
    <recommendedName>
        <fullName evidence="4">Transposase</fullName>
    </recommendedName>
</protein>
<name>A0A6L5Z649_9RHOB</name>
<keyword evidence="3" id="KW-1185">Reference proteome</keyword>
<dbReference type="EMBL" id="WIND01000034">
    <property type="protein sequence ID" value="MSU92023.1"/>
    <property type="molecule type" value="Genomic_DNA"/>
</dbReference>